<keyword evidence="2 3" id="KW-0371">Homeobox</keyword>
<dbReference type="FunCoup" id="A0A667ZHP7">
    <property type="interactions" value="25"/>
</dbReference>
<reference evidence="6" key="3">
    <citation type="submission" date="2025-09" db="UniProtKB">
        <authorList>
            <consortium name="Ensembl"/>
        </authorList>
    </citation>
    <scope>IDENTIFICATION</scope>
</reference>
<evidence type="ECO:0000259" key="5">
    <source>
        <dbReference type="PROSITE" id="PS50071"/>
    </source>
</evidence>
<dbReference type="CDD" id="cd00086">
    <property type="entry name" value="homeodomain"/>
    <property type="match status" value="1"/>
</dbReference>
<dbReference type="Ensembl" id="ENSMMDT00005036103.1">
    <property type="protein sequence ID" value="ENSMMDP00005035329.1"/>
    <property type="gene ID" value="ENSMMDG00005016599.1"/>
</dbReference>
<evidence type="ECO:0000256" key="3">
    <source>
        <dbReference type="RuleBase" id="RU000682"/>
    </source>
</evidence>
<gene>
    <name evidence="6" type="primary">ved</name>
</gene>
<dbReference type="PANTHER" id="PTHR24333:SF5">
    <property type="entry name" value="VENT HOMEOBOX"/>
    <property type="match status" value="1"/>
</dbReference>
<keyword evidence="7" id="KW-1185">Reference proteome</keyword>
<feature type="region of interest" description="Disordered" evidence="4">
    <location>
        <begin position="57"/>
        <end position="117"/>
    </location>
</feature>
<dbReference type="Pfam" id="PF00046">
    <property type="entry name" value="Homeodomain"/>
    <property type="match status" value="1"/>
</dbReference>
<dbReference type="PANTHER" id="PTHR24333">
    <property type="entry name" value="HOMEO BOX HB9 LIKE A-RELATED"/>
    <property type="match status" value="1"/>
</dbReference>
<reference evidence="6" key="2">
    <citation type="submission" date="2025-08" db="UniProtKB">
        <authorList>
            <consortium name="Ensembl"/>
        </authorList>
    </citation>
    <scope>IDENTIFICATION</scope>
</reference>
<evidence type="ECO:0000313" key="6">
    <source>
        <dbReference type="Ensembl" id="ENSMMDP00005035329.1"/>
    </source>
</evidence>
<dbReference type="Gene3D" id="1.10.10.60">
    <property type="entry name" value="Homeodomain-like"/>
    <property type="match status" value="1"/>
</dbReference>
<dbReference type="InParanoid" id="A0A667ZHP7"/>
<dbReference type="GO" id="GO:0009953">
    <property type="term" value="P:dorsal/ventral pattern formation"/>
    <property type="evidence" value="ECO:0007669"/>
    <property type="project" value="Ensembl"/>
</dbReference>
<keyword evidence="2 3" id="KW-0238">DNA-binding</keyword>
<dbReference type="PROSITE" id="PS50071">
    <property type="entry name" value="HOMEOBOX_2"/>
    <property type="match status" value="1"/>
</dbReference>
<protein>
    <submittedName>
        <fullName evidence="6">Ventrally expressed dharma/bozozok antagonist</fullName>
    </submittedName>
</protein>
<feature type="compositionally biased region" description="Polar residues" evidence="4">
    <location>
        <begin position="57"/>
        <end position="69"/>
    </location>
</feature>
<dbReference type="Proteomes" id="UP000472263">
    <property type="component" value="Chromosome 12"/>
</dbReference>
<dbReference type="SMART" id="SM00389">
    <property type="entry name" value="HOX"/>
    <property type="match status" value="1"/>
</dbReference>
<organism evidence="6 7">
    <name type="scientific">Myripristis murdjan</name>
    <name type="common">pinecone soldierfish</name>
    <dbReference type="NCBI Taxonomy" id="586833"/>
    <lineage>
        <taxon>Eukaryota</taxon>
        <taxon>Metazoa</taxon>
        <taxon>Chordata</taxon>
        <taxon>Craniata</taxon>
        <taxon>Vertebrata</taxon>
        <taxon>Euteleostomi</taxon>
        <taxon>Actinopterygii</taxon>
        <taxon>Neopterygii</taxon>
        <taxon>Teleostei</taxon>
        <taxon>Neoteleostei</taxon>
        <taxon>Acanthomorphata</taxon>
        <taxon>Holocentriformes</taxon>
        <taxon>Holocentridae</taxon>
        <taxon>Myripristis</taxon>
    </lineage>
</organism>
<evidence type="ECO:0000256" key="4">
    <source>
        <dbReference type="SAM" id="MobiDB-lite"/>
    </source>
</evidence>
<name>A0A667ZHP7_9TELE</name>
<dbReference type="GO" id="GO:0042663">
    <property type="term" value="P:regulation of endodermal cell fate specification"/>
    <property type="evidence" value="ECO:0007669"/>
    <property type="project" value="Ensembl"/>
</dbReference>
<proteinExistence type="predicted"/>
<dbReference type="GO" id="GO:0005634">
    <property type="term" value="C:nucleus"/>
    <property type="evidence" value="ECO:0007669"/>
    <property type="project" value="UniProtKB-SubCell"/>
</dbReference>
<dbReference type="InterPro" id="IPR001356">
    <property type="entry name" value="HD"/>
</dbReference>
<dbReference type="GeneTree" id="ENSGT00940000167350"/>
<dbReference type="SUPFAM" id="SSF46689">
    <property type="entry name" value="Homeodomain-like"/>
    <property type="match status" value="1"/>
</dbReference>
<accession>A0A667ZHP7</accession>
<dbReference type="GO" id="GO:0003677">
    <property type="term" value="F:DNA binding"/>
    <property type="evidence" value="ECO:0007669"/>
    <property type="project" value="UniProtKB-UniRule"/>
</dbReference>
<feature type="domain" description="Homeobox" evidence="5">
    <location>
        <begin position="110"/>
        <end position="170"/>
    </location>
</feature>
<feature type="DNA-binding region" description="Homeobox" evidence="2">
    <location>
        <begin position="112"/>
        <end position="171"/>
    </location>
</feature>
<dbReference type="InterPro" id="IPR050848">
    <property type="entry name" value="Homeobox_TF"/>
</dbReference>
<dbReference type="GO" id="GO:0036342">
    <property type="term" value="P:post-anal tail morphogenesis"/>
    <property type="evidence" value="ECO:0007669"/>
    <property type="project" value="Ensembl"/>
</dbReference>
<dbReference type="GO" id="GO:0060061">
    <property type="term" value="P:Spemann organizer formation"/>
    <property type="evidence" value="ECO:0007669"/>
    <property type="project" value="Ensembl"/>
</dbReference>
<feature type="compositionally biased region" description="Low complexity" evidence="4">
    <location>
        <begin position="84"/>
        <end position="105"/>
    </location>
</feature>
<evidence type="ECO:0000256" key="2">
    <source>
        <dbReference type="PROSITE-ProRule" id="PRU00108"/>
    </source>
</evidence>
<reference evidence="6" key="1">
    <citation type="submission" date="2019-06" db="EMBL/GenBank/DDBJ databases">
        <authorList>
            <consortium name="Wellcome Sanger Institute Data Sharing"/>
        </authorList>
    </citation>
    <scope>NUCLEOTIDE SEQUENCE [LARGE SCALE GENOMIC DNA]</scope>
</reference>
<comment type="subcellular location">
    <subcellularLocation>
        <location evidence="1 2 3">Nucleus</location>
    </subcellularLocation>
</comment>
<dbReference type="AlphaFoldDB" id="A0A667ZHP7"/>
<sequence>MRGHFSIEWLAQSSHTSGTNSESLPGFYCRQKSGIWQNEAHQESGNQMLDAHRLSSLTGSERNNQNRQMTEAGFSSGTEEETSGYESEGGHSLSPVAPSDSASTSPPSPPSGRRPRTAFTAEQISSLEKAFKRNAYLGTQDKAELCKKLNLSDKQIRNWFQNRRMKLKRTVQDALAHACQANVASQLLHYPELQAYRPGPYPRYPPVHESPASAPYLHPPSLQYSSTSALPTVSALPLNSFCQYTSLPGMMLPSGTAPLMGSYQTYPQHY</sequence>
<keyword evidence="2 3" id="KW-0539">Nucleus</keyword>
<evidence type="ECO:0000313" key="7">
    <source>
        <dbReference type="Proteomes" id="UP000472263"/>
    </source>
</evidence>
<dbReference type="InterPro" id="IPR009057">
    <property type="entry name" value="Homeodomain-like_sf"/>
</dbReference>
<evidence type="ECO:0000256" key="1">
    <source>
        <dbReference type="ARBA" id="ARBA00004123"/>
    </source>
</evidence>
<dbReference type="GO" id="GO:0042661">
    <property type="term" value="P:regulation of mesodermal cell fate specification"/>
    <property type="evidence" value="ECO:0007669"/>
    <property type="project" value="Ensembl"/>
</dbReference>